<feature type="compositionally biased region" description="Polar residues" evidence="2">
    <location>
        <begin position="69"/>
        <end position="81"/>
    </location>
</feature>
<keyword evidence="3" id="KW-1133">Transmembrane helix</keyword>
<dbReference type="eggNOG" id="COG3206">
    <property type="taxonomic scope" value="Bacteria"/>
</dbReference>
<evidence type="ECO:0000313" key="7">
    <source>
        <dbReference type="Proteomes" id="UP000019102"/>
    </source>
</evidence>
<keyword evidence="4" id="KW-0732">Signal</keyword>
<organism evidence="6 7">
    <name type="scientific">Gracilibacillus boraciitolerans JCM 21714</name>
    <dbReference type="NCBI Taxonomy" id="1298598"/>
    <lineage>
        <taxon>Bacteria</taxon>
        <taxon>Bacillati</taxon>
        <taxon>Bacillota</taxon>
        <taxon>Bacilli</taxon>
        <taxon>Bacillales</taxon>
        <taxon>Bacillaceae</taxon>
        <taxon>Gracilibacillus</taxon>
    </lineage>
</organism>
<name>W4VK30_9BACI</name>
<evidence type="ECO:0000256" key="1">
    <source>
        <dbReference type="SAM" id="Coils"/>
    </source>
</evidence>
<keyword evidence="3" id="KW-0812">Transmembrane</keyword>
<feature type="chain" id="PRO_5039222447" description="DUF4349 domain-containing protein" evidence="4">
    <location>
        <begin position="22"/>
        <end position="312"/>
    </location>
</feature>
<accession>W4VK30</accession>
<keyword evidence="1" id="KW-0175">Coiled coil</keyword>
<dbReference type="EMBL" id="BAVS01000013">
    <property type="protein sequence ID" value="GAE93496.1"/>
    <property type="molecule type" value="Genomic_DNA"/>
</dbReference>
<feature type="region of interest" description="Disordered" evidence="2">
    <location>
        <begin position="21"/>
        <end position="81"/>
    </location>
</feature>
<feature type="domain" description="DUF4349" evidence="5">
    <location>
        <begin position="84"/>
        <end position="299"/>
    </location>
</feature>
<feature type="transmembrane region" description="Helical" evidence="3">
    <location>
        <begin position="278"/>
        <end position="303"/>
    </location>
</feature>
<dbReference type="STRING" id="1298598.JCM21714_2581"/>
<feature type="compositionally biased region" description="Acidic residues" evidence="2">
    <location>
        <begin position="50"/>
        <end position="68"/>
    </location>
</feature>
<evidence type="ECO:0000259" key="5">
    <source>
        <dbReference type="Pfam" id="PF14257"/>
    </source>
</evidence>
<keyword evidence="7" id="KW-1185">Reference proteome</keyword>
<gene>
    <name evidence="6" type="ORF">JCM21714_2581</name>
</gene>
<dbReference type="Proteomes" id="UP000019102">
    <property type="component" value="Unassembled WGS sequence"/>
</dbReference>
<dbReference type="AlphaFoldDB" id="W4VK30"/>
<feature type="coiled-coil region" evidence="1">
    <location>
        <begin position="202"/>
        <end position="229"/>
    </location>
</feature>
<feature type="signal peptide" evidence="4">
    <location>
        <begin position="1"/>
        <end position="21"/>
    </location>
</feature>
<dbReference type="RefSeq" id="WP_052000502.1">
    <property type="nucleotide sequence ID" value="NZ_BAVS01000013.1"/>
</dbReference>
<dbReference type="Pfam" id="PF14257">
    <property type="entry name" value="DUF4349"/>
    <property type="match status" value="1"/>
</dbReference>
<proteinExistence type="predicted"/>
<dbReference type="InterPro" id="IPR025645">
    <property type="entry name" value="DUF4349"/>
</dbReference>
<evidence type="ECO:0000256" key="4">
    <source>
        <dbReference type="SAM" id="SignalP"/>
    </source>
</evidence>
<keyword evidence="3" id="KW-0472">Membrane</keyword>
<evidence type="ECO:0000256" key="2">
    <source>
        <dbReference type="SAM" id="MobiDB-lite"/>
    </source>
</evidence>
<dbReference type="OrthoDB" id="5381491at2"/>
<sequence>MKKVWYLLLMFVFLVACSSDGGDEKSSDGEVARNDSGQSGMNVEQQEMNSGEEADMATEESAEMEQADTTESSEQKSLSTGEQRKIIYHANLYLESENFDETIDFLENETKKYQGYVVSSNYSNHEKNEQRFGSITIRVPSDNFYEFIALVEDGNLKVLDKSVSGEDVTEQFVDLSSRLKSKKVVEERLLSFMEEAEKTEDLLKISNDLADVQEEIEQLTGKINYLENQSDFATITMELVERRVDIPSVQDESLNTWEKTKDQFLTSIQTIFSIASGLFIFLIGNAPILILVTVVAVIIYIIFKRKLPRKES</sequence>
<evidence type="ECO:0000256" key="3">
    <source>
        <dbReference type="SAM" id="Phobius"/>
    </source>
</evidence>
<feature type="compositionally biased region" description="Polar residues" evidence="2">
    <location>
        <begin position="35"/>
        <end position="49"/>
    </location>
</feature>
<comment type="caution">
    <text evidence="6">The sequence shown here is derived from an EMBL/GenBank/DDBJ whole genome shotgun (WGS) entry which is preliminary data.</text>
</comment>
<protein>
    <recommendedName>
        <fullName evidence="5">DUF4349 domain-containing protein</fullName>
    </recommendedName>
</protein>
<feature type="compositionally biased region" description="Basic and acidic residues" evidence="2">
    <location>
        <begin position="22"/>
        <end position="33"/>
    </location>
</feature>
<reference evidence="6 7" key="1">
    <citation type="journal article" date="2014" name="Genome Announc.">
        <title>Draft Genome Sequence of the Boron-Tolerant and Moderately Halotolerant Bacterium Gracilibacillus boraciitolerans JCM 21714T.</title>
        <authorList>
            <person name="Ahmed I."/>
            <person name="Oshima K."/>
            <person name="Suda W."/>
            <person name="Kitamura K."/>
            <person name="Iida T."/>
            <person name="Ohmori Y."/>
            <person name="Fujiwara T."/>
            <person name="Hattori M."/>
            <person name="Ohkuma M."/>
        </authorList>
    </citation>
    <scope>NUCLEOTIDE SEQUENCE [LARGE SCALE GENOMIC DNA]</scope>
    <source>
        <strain evidence="6 7">JCM 21714</strain>
    </source>
</reference>
<dbReference type="PROSITE" id="PS51257">
    <property type="entry name" value="PROKAR_LIPOPROTEIN"/>
    <property type="match status" value="1"/>
</dbReference>
<evidence type="ECO:0000313" key="6">
    <source>
        <dbReference type="EMBL" id="GAE93496.1"/>
    </source>
</evidence>